<protein>
    <submittedName>
        <fullName evidence="1">Uncharacterized protein</fullName>
    </submittedName>
</protein>
<reference evidence="1 2" key="1">
    <citation type="journal article" date="2015" name="BMC Genomics">
        <title>Genome mining reveals unlocked bioactive potential of marine Gram-negative bacteria.</title>
        <authorList>
            <person name="Machado H."/>
            <person name="Sonnenschein E.C."/>
            <person name="Melchiorsen J."/>
            <person name="Gram L."/>
        </authorList>
    </citation>
    <scope>NUCLEOTIDE SEQUENCE [LARGE SCALE GENOMIC DNA]</scope>
    <source>
        <strain evidence="1 2">S4054</strain>
    </source>
</reference>
<dbReference type="EMBL" id="AUXW01000058">
    <property type="protein sequence ID" value="KKE85284.1"/>
    <property type="molecule type" value="Genomic_DNA"/>
</dbReference>
<organism evidence="1 2">
    <name type="scientific">Pseudoalteromonas luteoviolacea S4054</name>
    <dbReference type="NCBI Taxonomy" id="1129367"/>
    <lineage>
        <taxon>Bacteria</taxon>
        <taxon>Pseudomonadati</taxon>
        <taxon>Pseudomonadota</taxon>
        <taxon>Gammaproteobacteria</taxon>
        <taxon>Alteromonadales</taxon>
        <taxon>Pseudoalteromonadaceae</taxon>
        <taxon>Pseudoalteromonas</taxon>
    </lineage>
</organism>
<dbReference type="PATRIC" id="fig|1129367.4.peg.683"/>
<proteinExistence type="predicted"/>
<evidence type="ECO:0000313" key="2">
    <source>
        <dbReference type="Proteomes" id="UP000033434"/>
    </source>
</evidence>
<dbReference type="Proteomes" id="UP000033434">
    <property type="component" value="Unassembled WGS sequence"/>
</dbReference>
<name>A0A0F6AIF3_9GAMM</name>
<gene>
    <name evidence="1" type="ORF">N479_26065</name>
</gene>
<comment type="caution">
    <text evidence="1">The sequence shown here is derived from an EMBL/GenBank/DDBJ whole genome shotgun (WGS) entry which is preliminary data.</text>
</comment>
<sequence>MKKPQQVCRGFGLGVFYFFKLEWVSPIFNRRVSLKGQGLSQSLRQVVQTQ</sequence>
<dbReference type="AlphaFoldDB" id="A0A0F6AIF3"/>
<accession>A0A0F6AIF3</accession>
<evidence type="ECO:0000313" key="1">
    <source>
        <dbReference type="EMBL" id="KKE85284.1"/>
    </source>
</evidence>